<reference evidence="4" key="1">
    <citation type="submission" date="2012-12" db="EMBL/GenBank/DDBJ databases">
        <authorList>
            <person name="Hellsten U."/>
            <person name="Grimwood J."/>
            <person name="Chapman J.A."/>
            <person name="Shapiro H."/>
            <person name="Aerts A."/>
            <person name="Otillar R.P."/>
            <person name="Terry A.Y."/>
            <person name="Boore J.L."/>
            <person name="Simakov O."/>
            <person name="Marletaz F."/>
            <person name="Cho S.-J."/>
            <person name="Edsinger-Gonzales E."/>
            <person name="Havlak P."/>
            <person name="Kuo D.-H."/>
            <person name="Larsson T."/>
            <person name="Lv J."/>
            <person name="Arendt D."/>
            <person name="Savage R."/>
            <person name="Osoegawa K."/>
            <person name="de Jong P."/>
            <person name="Lindberg D.R."/>
            <person name="Seaver E.C."/>
            <person name="Weisblat D.A."/>
            <person name="Putnam N.H."/>
            <person name="Grigoriev I.V."/>
            <person name="Rokhsar D.S."/>
        </authorList>
    </citation>
    <scope>NUCLEOTIDE SEQUENCE</scope>
    <source>
        <strain evidence="4">I ESC-2004</strain>
    </source>
</reference>
<dbReference type="GO" id="GO:0005615">
    <property type="term" value="C:extracellular space"/>
    <property type="evidence" value="ECO:0007669"/>
    <property type="project" value="TreeGrafter"/>
</dbReference>
<dbReference type="GO" id="GO:0031012">
    <property type="term" value="C:extracellular matrix"/>
    <property type="evidence" value="ECO:0007669"/>
    <property type="project" value="TreeGrafter"/>
</dbReference>
<keyword evidence="4" id="KW-1185">Reference proteome</keyword>
<dbReference type="AlphaFoldDB" id="R7V1A5"/>
<dbReference type="PANTHER" id="PTHR24373">
    <property type="entry name" value="SLIT RELATED LEUCINE-RICH REPEAT NEURONAL PROTEIN"/>
    <property type="match status" value="1"/>
</dbReference>
<dbReference type="OrthoDB" id="6152617at2759"/>
<feature type="non-terminal residue" evidence="2">
    <location>
        <position position="107"/>
    </location>
</feature>
<gene>
    <name evidence="2" type="ORF">CAPTEDRAFT_77621</name>
</gene>
<dbReference type="STRING" id="283909.R7V1A5"/>
<proteinExistence type="predicted"/>
<protein>
    <recommendedName>
        <fullName evidence="5">LRRNT domain-containing protein</fullName>
    </recommendedName>
</protein>
<accession>R7V1A5</accession>
<dbReference type="SUPFAM" id="SSF52058">
    <property type="entry name" value="L domain-like"/>
    <property type="match status" value="1"/>
</dbReference>
<dbReference type="InterPro" id="IPR032675">
    <property type="entry name" value="LRR_dom_sf"/>
</dbReference>
<dbReference type="InterPro" id="IPR001611">
    <property type="entry name" value="Leu-rich_rpt"/>
</dbReference>
<name>R7V1A5_CAPTE</name>
<sequence length="107" mass="12159">TRTELLDLRFNQIAQMANDTFEDMDETKVLHLSHNDITEIITGQFSSMLRLESIYIEHTKLKTIQPGAFPASVQKISIQYADNLVTIANGTFTDLPNLHQIDIENNP</sequence>
<evidence type="ECO:0000313" key="4">
    <source>
        <dbReference type="Proteomes" id="UP000014760"/>
    </source>
</evidence>
<reference evidence="3" key="3">
    <citation type="submission" date="2015-06" db="UniProtKB">
        <authorList>
            <consortium name="EnsemblMetazoa"/>
        </authorList>
    </citation>
    <scope>IDENTIFICATION</scope>
</reference>
<dbReference type="EMBL" id="AMQN01000937">
    <property type="status" value="NOT_ANNOTATED_CDS"/>
    <property type="molecule type" value="Genomic_DNA"/>
</dbReference>
<dbReference type="EnsemblMetazoa" id="CapteT77621">
    <property type="protein sequence ID" value="CapteP77621"/>
    <property type="gene ID" value="CapteG77621"/>
</dbReference>
<dbReference type="InterPro" id="IPR050328">
    <property type="entry name" value="Dev_Immune_Receptor"/>
</dbReference>
<evidence type="ECO:0000313" key="2">
    <source>
        <dbReference type="EMBL" id="ELU09992.1"/>
    </source>
</evidence>
<evidence type="ECO:0008006" key="5">
    <source>
        <dbReference type="Google" id="ProtNLM"/>
    </source>
</evidence>
<dbReference type="OMA" id="QITCIHP"/>
<dbReference type="HOGENOM" id="CLU_2216387_0_0_1"/>
<organism evidence="2">
    <name type="scientific">Capitella teleta</name>
    <name type="common">Polychaete worm</name>
    <dbReference type="NCBI Taxonomy" id="283909"/>
    <lineage>
        <taxon>Eukaryota</taxon>
        <taxon>Metazoa</taxon>
        <taxon>Spiralia</taxon>
        <taxon>Lophotrochozoa</taxon>
        <taxon>Annelida</taxon>
        <taxon>Polychaeta</taxon>
        <taxon>Sedentaria</taxon>
        <taxon>Scolecida</taxon>
        <taxon>Capitellidae</taxon>
        <taxon>Capitella</taxon>
    </lineage>
</organism>
<dbReference type="EMBL" id="KB297742">
    <property type="protein sequence ID" value="ELU09992.1"/>
    <property type="molecule type" value="Genomic_DNA"/>
</dbReference>
<evidence type="ECO:0000256" key="1">
    <source>
        <dbReference type="ARBA" id="ARBA00022729"/>
    </source>
</evidence>
<dbReference type="Pfam" id="PF13855">
    <property type="entry name" value="LRR_8"/>
    <property type="match status" value="1"/>
</dbReference>
<dbReference type="Proteomes" id="UP000014760">
    <property type="component" value="Unassembled WGS sequence"/>
</dbReference>
<feature type="non-terminal residue" evidence="2">
    <location>
        <position position="1"/>
    </location>
</feature>
<keyword evidence="1" id="KW-0732">Signal</keyword>
<evidence type="ECO:0000313" key="3">
    <source>
        <dbReference type="EnsemblMetazoa" id="CapteP77621"/>
    </source>
</evidence>
<dbReference type="PANTHER" id="PTHR24373:SF398">
    <property type="entry name" value="LEUCINE-RICH REPEAT-CONTAINING G-PROTEIN COUPLED RECEPTOR 6"/>
    <property type="match status" value="1"/>
</dbReference>
<reference evidence="2 4" key="2">
    <citation type="journal article" date="2013" name="Nature">
        <title>Insights into bilaterian evolution from three spiralian genomes.</title>
        <authorList>
            <person name="Simakov O."/>
            <person name="Marletaz F."/>
            <person name="Cho S.J."/>
            <person name="Edsinger-Gonzales E."/>
            <person name="Havlak P."/>
            <person name="Hellsten U."/>
            <person name="Kuo D.H."/>
            <person name="Larsson T."/>
            <person name="Lv J."/>
            <person name="Arendt D."/>
            <person name="Savage R."/>
            <person name="Osoegawa K."/>
            <person name="de Jong P."/>
            <person name="Grimwood J."/>
            <person name="Chapman J.A."/>
            <person name="Shapiro H."/>
            <person name="Aerts A."/>
            <person name="Otillar R.P."/>
            <person name="Terry A.Y."/>
            <person name="Boore J.L."/>
            <person name="Grigoriev I.V."/>
            <person name="Lindberg D.R."/>
            <person name="Seaver E.C."/>
            <person name="Weisblat D.A."/>
            <person name="Putnam N.H."/>
            <person name="Rokhsar D.S."/>
        </authorList>
    </citation>
    <scope>NUCLEOTIDE SEQUENCE</scope>
    <source>
        <strain evidence="2 4">I ESC-2004</strain>
    </source>
</reference>
<dbReference type="Gene3D" id="3.80.10.10">
    <property type="entry name" value="Ribonuclease Inhibitor"/>
    <property type="match status" value="1"/>
</dbReference>